<dbReference type="EMBL" id="BAABFB010000052">
    <property type="protein sequence ID" value="GAA4483415.1"/>
    <property type="molecule type" value="Genomic_DNA"/>
</dbReference>
<sequence>MPTPNSIKLEQVEDGITVVFNFDGDGSIGWTARFVQMPTLRGTDSPVSIVSSCVLQIDVTNVDTGDAWTDSGPMRIWPGSAGSPIAEALSYPSSDGVAQTFVGIRSDAAAVTVESSFDRFVTTIAAS</sequence>
<comment type="caution">
    <text evidence="2">The sequence shown here is derived from an EMBL/GenBank/DDBJ whole genome shotgun (WGS) entry which is preliminary data.</text>
</comment>
<keyword evidence="3" id="KW-1185">Reference proteome</keyword>
<feature type="domain" description="AMIN-like" evidence="1">
    <location>
        <begin position="18"/>
        <end position="121"/>
    </location>
</feature>
<evidence type="ECO:0000313" key="3">
    <source>
        <dbReference type="Proteomes" id="UP001501183"/>
    </source>
</evidence>
<evidence type="ECO:0000259" key="1">
    <source>
        <dbReference type="Pfam" id="PF24837"/>
    </source>
</evidence>
<accession>A0ABP8P7T2</accession>
<dbReference type="InterPro" id="IPR056303">
    <property type="entry name" value="AMIN-like"/>
</dbReference>
<name>A0ABP8P7T2_9NOCA</name>
<dbReference type="Pfam" id="PF24837">
    <property type="entry name" value="AMIN-like"/>
    <property type="match status" value="1"/>
</dbReference>
<reference evidence="3" key="1">
    <citation type="journal article" date="2019" name="Int. J. Syst. Evol. Microbiol.">
        <title>The Global Catalogue of Microorganisms (GCM) 10K type strain sequencing project: providing services to taxonomists for standard genome sequencing and annotation.</title>
        <authorList>
            <consortium name="The Broad Institute Genomics Platform"/>
            <consortium name="The Broad Institute Genome Sequencing Center for Infectious Disease"/>
            <person name="Wu L."/>
            <person name="Ma J."/>
        </authorList>
    </citation>
    <scope>NUCLEOTIDE SEQUENCE [LARGE SCALE GENOMIC DNA]</scope>
    <source>
        <strain evidence="3">JCM 32206</strain>
    </source>
</reference>
<protein>
    <recommendedName>
        <fullName evidence="1">AMIN-like domain-containing protein</fullName>
    </recommendedName>
</protein>
<evidence type="ECO:0000313" key="2">
    <source>
        <dbReference type="EMBL" id="GAA4483415.1"/>
    </source>
</evidence>
<proteinExistence type="predicted"/>
<gene>
    <name evidence="2" type="ORF">GCM10023094_34930</name>
</gene>
<organism evidence="2 3">
    <name type="scientific">Rhodococcus olei</name>
    <dbReference type="NCBI Taxonomy" id="2161675"/>
    <lineage>
        <taxon>Bacteria</taxon>
        <taxon>Bacillati</taxon>
        <taxon>Actinomycetota</taxon>
        <taxon>Actinomycetes</taxon>
        <taxon>Mycobacteriales</taxon>
        <taxon>Nocardiaceae</taxon>
        <taxon>Rhodococcus</taxon>
    </lineage>
</organism>
<dbReference type="Proteomes" id="UP001501183">
    <property type="component" value="Unassembled WGS sequence"/>
</dbReference>